<dbReference type="Proteomes" id="UP000316726">
    <property type="component" value="Chromosome 4"/>
</dbReference>
<feature type="transmembrane region" description="Helical" evidence="2">
    <location>
        <begin position="377"/>
        <end position="399"/>
    </location>
</feature>
<feature type="transmembrane region" description="Helical" evidence="2">
    <location>
        <begin position="701"/>
        <end position="721"/>
    </location>
</feature>
<evidence type="ECO:0000313" key="6">
    <source>
        <dbReference type="Proteomes" id="UP000316726"/>
    </source>
</evidence>
<keyword evidence="2" id="KW-0812">Transmembrane</keyword>
<dbReference type="AlphaFoldDB" id="A0A5B8MJ80"/>
<dbReference type="Pfam" id="PF01757">
    <property type="entry name" value="Acyl_transf_3"/>
    <property type="match status" value="1"/>
</dbReference>
<dbReference type="InterPro" id="IPR052728">
    <property type="entry name" value="O2_lipid_transport_reg"/>
</dbReference>
<keyword evidence="2" id="KW-0472">Membrane</keyword>
<protein>
    <recommendedName>
        <fullName evidence="4">Acyltransferase 3 domain-containing protein</fullName>
    </recommendedName>
</protein>
<dbReference type="EMBL" id="CP031037">
    <property type="protein sequence ID" value="QDZ20678.1"/>
    <property type="molecule type" value="Genomic_DNA"/>
</dbReference>
<evidence type="ECO:0000256" key="1">
    <source>
        <dbReference type="SAM" id="MobiDB-lite"/>
    </source>
</evidence>
<evidence type="ECO:0000256" key="3">
    <source>
        <dbReference type="SAM" id="SignalP"/>
    </source>
</evidence>
<keyword evidence="3" id="KW-0732">Signal</keyword>
<dbReference type="OrthoDB" id="514735at2759"/>
<organism evidence="5 6">
    <name type="scientific">Chloropicon primus</name>
    <dbReference type="NCBI Taxonomy" id="1764295"/>
    <lineage>
        <taxon>Eukaryota</taxon>
        <taxon>Viridiplantae</taxon>
        <taxon>Chlorophyta</taxon>
        <taxon>Chloropicophyceae</taxon>
        <taxon>Chloropicales</taxon>
        <taxon>Chloropicaceae</taxon>
        <taxon>Chloropicon</taxon>
    </lineage>
</organism>
<feature type="signal peptide" evidence="3">
    <location>
        <begin position="1"/>
        <end position="19"/>
    </location>
</feature>
<dbReference type="PANTHER" id="PTHR11161">
    <property type="entry name" value="O-ACYLTRANSFERASE"/>
    <property type="match status" value="1"/>
</dbReference>
<sequence length="857" mass="95946">MEHFLFLLLVLTGAASASGQEEVPYLTREECRVNGEKLLGDVSFLLENADAVSCASGAGERCCRALNEYFGPNSTFWGCPCYADLFQEGLEQLPSFARPLVQQRLADCAIPTLNSGCKAVETNGSLSTASAEPNLGQSGTMMQYSGPWSYATKGYDSYGEWYPCIGVEGAQYCVSLVTPPGVYSETKWGVCVSDALDNTTINAAIAATNPEHYAMTPPKTFCTYPKTLPDWTPGAIGVAAFLIALGALTVLATIFGCVRRNFFSVEGEEEGDAGRSVASRVALKLVSCFDLQPNWKGLVKEPKIEEQNREDLEAEAPGRYLTIDLRSLNGLRTLSMFWIILGHTGSTIFFNFDLSYFSYWGFNPENYKWIKDWYFPIYAGVLGVDSFLFISGLLVAYKFSQQMGKRCLKSMTWTKEIQFWSMYCVARWLRLLPVLLVVMFTVWKLIGQLITAPGWHLFWDASYVNPCDKYWWATLLFIQNIYPGGESFGNKGNFCIPVSWYLAVDMQLYIFVAPVVLITYHYGLYTPVFNKCRKYMGTGVVFTLMAVSVGLTAWIVINHNVMWQFLGVGDFDRYYITPWTRAPPYLFGMLLGLLLYELQKKEKNLKLYRFFANLRAWALAALFLVAFGALLLLAFTPTFYLQTPPGTLPPLSENSGTGMEPEEVHTYMILRYFGWGFCLMVMFGITCIGRGWVVNDLLAGYFWAPLAKLTFCAYLIGIVIQDVTTQSLINHPVYYNTWTMLSYWVVFVVGAYALSLACYLCVEAPFGNMLRYMMSSVMPTQAQRKRSPVGSAEPASLEPPKTAEAALNEEVLSPGKEIFSPRESKLDEEREAASSTEIEMLKNVTKSFLASSSKPST</sequence>
<feature type="transmembrane region" description="Helical" evidence="2">
    <location>
        <begin position="535"/>
        <end position="556"/>
    </location>
</feature>
<feature type="transmembrane region" description="Helical" evidence="2">
    <location>
        <begin position="336"/>
        <end position="357"/>
    </location>
</feature>
<keyword evidence="2" id="KW-1133">Transmembrane helix</keyword>
<dbReference type="PANTHER" id="PTHR11161:SF0">
    <property type="entry name" value="O-ACYLTRANSFERASE LIKE PROTEIN"/>
    <property type="match status" value="1"/>
</dbReference>
<feature type="transmembrane region" description="Helical" evidence="2">
    <location>
        <begin position="506"/>
        <end position="523"/>
    </location>
</feature>
<accession>A0A5B8MJ80</accession>
<feature type="transmembrane region" description="Helical" evidence="2">
    <location>
        <begin position="235"/>
        <end position="258"/>
    </location>
</feature>
<feature type="compositionally biased region" description="Basic and acidic residues" evidence="1">
    <location>
        <begin position="819"/>
        <end position="832"/>
    </location>
</feature>
<evidence type="ECO:0000313" key="5">
    <source>
        <dbReference type="EMBL" id="QDZ20678.1"/>
    </source>
</evidence>
<evidence type="ECO:0000259" key="4">
    <source>
        <dbReference type="Pfam" id="PF01757"/>
    </source>
</evidence>
<feature type="transmembrane region" description="Helical" evidence="2">
    <location>
        <begin position="576"/>
        <end position="596"/>
    </location>
</feature>
<dbReference type="GO" id="GO:0016747">
    <property type="term" value="F:acyltransferase activity, transferring groups other than amino-acyl groups"/>
    <property type="evidence" value="ECO:0007669"/>
    <property type="project" value="InterPro"/>
</dbReference>
<dbReference type="InterPro" id="IPR002656">
    <property type="entry name" value="Acyl_transf_3_dom"/>
</dbReference>
<reference evidence="5 6" key="1">
    <citation type="submission" date="2018-07" db="EMBL/GenBank/DDBJ databases">
        <title>The complete nuclear genome of the prasinophyte Chloropicon primus (CCMP1205).</title>
        <authorList>
            <person name="Pombert J.-F."/>
            <person name="Otis C."/>
            <person name="Turmel M."/>
            <person name="Lemieux C."/>
        </authorList>
    </citation>
    <scope>NUCLEOTIDE SEQUENCE [LARGE SCALE GENOMIC DNA]</scope>
    <source>
        <strain evidence="5 6">CCMP1205</strain>
    </source>
</reference>
<evidence type="ECO:0000256" key="2">
    <source>
        <dbReference type="SAM" id="Phobius"/>
    </source>
</evidence>
<feature type="chain" id="PRO_5023089934" description="Acyltransferase 3 domain-containing protein" evidence="3">
    <location>
        <begin position="20"/>
        <end position="857"/>
    </location>
</feature>
<feature type="transmembrane region" description="Helical" evidence="2">
    <location>
        <begin position="420"/>
        <end position="443"/>
    </location>
</feature>
<feature type="transmembrane region" description="Helical" evidence="2">
    <location>
        <begin position="741"/>
        <end position="762"/>
    </location>
</feature>
<name>A0A5B8MJ80_9CHLO</name>
<proteinExistence type="predicted"/>
<gene>
    <name evidence="5" type="ORF">A3770_04p31960</name>
</gene>
<feature type="region of interest" description="Disordered" evidence="1">
    <location>
        <begin position="784"/>
        <end position="837"/>
    </location>
</feature>
<feature type="transmembrane region" description="Helical" evidence="2">
    <location>
        <begin position="669"/>
        <end position="689"/>
    </location>
</feature>
<feature type="transmembrane region" description="Helical" evidence="2">
    <location>
        <begin position="617"/>
        <end position="641"/>
    </location>
</feature>
<keyword evidence="6" id="KW-1185">Reference proteome</keyword>
<feature type="domain" description="Acyltransferase 3" evidence="4">
    <location>
        <begin position="326"/>
        <end position="759"/>
    </location>
</feature>